<evidence type="ECO:0000313" key="3">
    <source>
        <dbReference type="Proteomes" id="UP000290106"/>
    </source>
</evidence>
<keyword evidence="3" id="KW-1185">Reference proteome</keyword>
<dbReference type="RefSeq" id="WP_129257671.1">
    <property type="nucleotide sequence ID" value="NZ_JBGKFY010000002.1"/>
</dbReference>
<dbReference type="EMBL" id="SDKC01000001">
    <property type="protein sequence ID" value="RXS75153.1"/>
    <property type="molecule type" value="Genomic_DNA"/>
</dbReference>
<sequence>MKRCTECALLFENSQTHCPQCGRLLVKDKKSSCFFVVTVLAIVLAAACGVLISFSPIIP</sequence>
<dbReference type="AlphaFoldDB" id="A0A4Q1RHL6"/>
<keyword evidence="1" id="KW-1133">Transmembrane helix</keyword>
<comment type="caution">
    <text evidence="2">The sequence shown here is derived from an EMBL/GenBank/DDBJ whole genome shotgun (WGS) entry which is preliminary data.</text>
</comment>
<proteinExistence type="predicted"/>
<organism evidence="2 3">
    <name type="scientific">Blautia faecicola</name>
    <dbReference type="NCBI Taxonomy" id="2509240"/>
    <lineage>
        <taxon>Bacteria</taxon>
        <taxon>Bacillati</taxon>
        <taxon>Bacillota</taxon>
        <taxon>Clostridia</taxon>
        <taxon>Lachnospirales</taxon>
        <taxon>Lachnospiraceae</taxon>
        <taxon>Blautia</taxon>
    </lineage>
</organism>
<dbReference type="Proteomes" id="UP000290106">
    <property type="component" value="Unassembled WGS sequence"/>
</dbReference>
<keyword evidence="1" id="KW-0472">Membrane</keyword>
<accession>A0A4Q1RHL6</accession>
<feature type="transmembrane region" description="Helical" evidence="1">
    <location>
        <begin position="33"/>
        <end position="58"/>
    </location>
</feature>
<evidence type="ECO:0000256" key="1">
    <source>
        <dbReference type="SAM" id="Phobius"/>
    </source>
</evidence>
<protein>
    <submittedName>
        <fullName evidence="2">Uncharacterized protein</fullName>
    </submittedName>
</protein>
<name>A0A4Q1RHL6_9FIRM</name>
<reference evidence="2 3" key="1">
    <citation type="submission" date="2019-01" db="EMBL/GenBank/DDBJ databases">
        <title>Blautia sp. nov. KGMB01111 isolated human feces.</title>
        <authorList>
            <person name="Park J.-E."/>
            <person name="Kim J.-S."/>
            <person name="Park S.-H."/>
        </authorList>
    </citation>
    <scope>NUCLEOTIDE SEQUENCE [LARGE SCALE GENOMIC DNA]</scope>
    <source>
        <strain evidence="2 3">KGMB01111</strain>
    </source>
</reference>
<evidence type="ECO:0000313" key="2">
    <source>
        <dbReference type="EMBL" id="RXS75153.1"/>
    </source>
</evidence>
<keyword evidence="1" id="KW-0812">Transmembrane</keyword>
<dbReference type="OrthoDB" id="9788659at2"/>
<gene>
    <name evidence="2" type="ORF">ETP43_07920</name>
</gene>